<dbReference type="EMBL" id="CP029551">
    <property type="protein sequence ID" value="AWN37279.1"/>
    <property type="molecule type" value="Genomic_DNA"/>
</dbReference>
<dbReference type="OrthoDB" id="10003659at2"/>
<gene>
    <name evidence="2" type="ORF">DK427_17375</name>
</gene>
<feature type="transmembrane region" description="Helical" evidence="1">
    <location>
        <begin position="35"/>
        <end position="55"/>
    </location>
</feature>
<name>A0A2U8VTX8_9HYPH</name>
<evidence type="ECO:0000313" key="2">
    <source>
        <dbReference type="EMBL" id="AWN37279.1"/>
    </source>
</evidence>
<organism evidence="2 3">
    <name type="scientific">Methylobacterium radiodurans</name>
    <dbReference type="NCBI Taxonomy" id="2202828"/>
    <lineage>
        <taxon>Bacteria</taxon>
        <taxon>Pseudomonadati</taxon>
        <taxon>Pseudomonadota</taxon>
        <taxon>Alphaproteobacteria</taxon>
        <taxon>Hyphomicrobiales</taxon>
        <taxon>Methylobacteriaceae</taxon>
        <taxon>Methylobacterium</taxon>
    </lineage>
</organism>
<dbReference type="Proteomes" id="UP000246058">
    <property type="component" value="Chromosome"/>
</dbReference>
<sequence>MVGMQDSDPFSPGHLGAALAVTGLAALMLDQTPSPGRVATAAACLVSALIAFAVASLRRVRRKPAAGAAPVRAAPPARSPVVSVRVPADVSLPGRWSMPLSQRAPGVHPALSMAARTFQGGEPPAEADARRVPGQD</sequence>
<keyword evidence="1" id="KW-0812">Transmembrane</keyword>
<protein>
    <submittedName>
        <fullName evidence="2">Uncharacterized protein</fullName>
    </submittedName>
</protein>
<dbReference type="KEGG" id="meti:DK427_17375"/>
<reference evidence="2 3" key="1">
    <citation type="submission" date="2018-05" db="EMBL/GenBank/DDBJ databases">
        <title>Complete Genome Sequence of Methylobacterium sp. 17Sr1-43.</title>
        <authorList>
            <person name="Srinivasan S."/>
        </authorList>
    </citation>
    <scope>NUCLEOTIDE SEQUENCE [LARGE SCALE GENOMIC DNA]</scope>
    <source>
        <strain evidence="2 3">17Sr1-43</strain>
    </source>
</reference>
<keyword evidence="1" id="KW-1133">Transmembrane helix</keyword>
<keyword evidence="3" id="KW-1185">Reference proteome</keyword>
<proteinExistence type="predicted"/>
<accession>A0A2U8VTX8</accession>
<dbReference type="AlphaFoldDB" id="A0A2U8VTX8"/>
<evidence type="ECO:0000256" key="1">
    <source>
        <dbReference type="SAM" id="Phobius"/>
    </source>
</evidence>
<keyword evidence="1" id="KW-0472">Membrane</keyword>
<evidence type="ECO:0000313" key="3">
    <source>
        <dbReference type="Proteomes" id="UP000246058"/>
    </source>
</evidence>